<feature type="active site" description="Proton donor/acceptor" evidence="5">
    <location>
        <position position="162"/>
    </location>
</feature>
<comment type="cofactor">
    <cofactor evidence="6">
        <name>Zn(2+)</name>
        <dbReference type="ChEBI" id="CHEBI:29105"/>
    </cofactor>
    <text evidence="6">Binds 1 zinc ion per subunit.</text>
</comment>
<evidence type="ECO:0000259" key="7">
    <source>
        <dbReference type="Pfam" id="PF04952"/>
    </source>
</evidence>
<comment type="similarity">
    <text evidence="1">Belongs to the AspA/AstE family. Aspartoacylase subfamily.</text>
</comment>
<accession>A0AAV2VU32</accession>
<keyword evidence="2 6" id="KW-0479">Metal-binding</keyword>
<feature type="binding site" evidence="6">
    <location>
        <position position="17"/>
    </location>
    <ligand>
        <name>Zn(2+)</name>
        <dbReference type="ChEBI" id="CHEBI:29105"/>
    </ligand>
</feature>
<dbReference type="SUPFAM" id="SSF53187">
    <property type="entry name" value="Zn-dependent exopeptidases"/>
    <property type="match status" value="1"/>
</dbReference>
<reference evidence="9 10" key="1">
    <citation type="journal article" date="2013" name="ISME J.">
        <title>Comparative genomics of pathogenic lineages of Vibrio nigripulchritudo identifies virulence-associated traits.</title>
        <authorList>
            <person name="Goudenege D."/>
            <person name="Labreuche Y."/>
            <person name="Krin E."/>
            <person name="Ansquer D."/>
            <person name="Mangenot S."/>
            <person name="Calteau A."/>
            <person name="Medigue C."/>
            <person name="Mazel D."/>
            <person name="Polz M.F."/>
            <person name="Le Roux F."/>
        </authorList>
    </citation>
    <scope>NUCLEOTIDE SEQUENCE [LARGE SCALE GENOMIC DNA]</scope>
    <source>
        <strain evidence="9 10">SOn1</strain>
    </source>
</reference>
<organism evidence="9 10">
    <name type="scientific">Vibrio nigripulchritudo SOn1</name>
    <dbReference type="NCBI Taxonomy" id="1238450"/>
    <lineage>
        <taxon>Bacteria</taxon>
        <taxon>Pseudomonadati</taxon>
        <taxon>Pseudomonadota</taxon>
        <taxon>Gammaproteobacteria</taxon>
        <taxon>Vibrionales</taxon>
        <taxon>Vibrionaceae</taxon>
        <taxon>Vibrio</taxon>
    </lineage>
</organism>
<dbReference type="NCBIfam" id="NF002601">
    <property type="entry name" value="PRK02259.1"/>
    <property type="match status" value="1"/>
</dbReference>
<evidence type="ECO:0000256" key="5">
    <source>
        <dbReference type="PIRSR" id="PIRSR018001-1"/>
    </source>
</evidence>
<feature type="domain" description="Succinylglutamate desuccinylase/Aspartoacylase catalytic" evidence="8">
    <location>
        <begin position="4"/>
        <end position="189"/>
    </location>
</feature>
<dbReference type="PIRSF" id="PIRSF018001">
    <property type="entry name" value="Aspartoacylase"/>
    <property type="match status" value="1"/>
</dbReference>
<evidence type="ECO:0000313" key="10">
    <source>
        <dbReference type="Proteomes" id="UP000018211"/>
    </source>
</evidence>
<dbReference type="InterPro" id="IPR007036">
    <property type="entry name" value="Aste_AspA_hybrid_dom"/>
</dbReference>
<dbReference type="Pfam" id="PF04952">
    <property type="entry name" value="AstE_AspA_hybrid"/>
    <property type="match status" value="1"/>
</dbReference>
<keyword evidence="4 6" id="KW-0862">Zinc</keyword>
<dbReference type="GO" id="GO:0005829">
    <property type="term" value="C:cytosol"/>
    <property type="evidence" value="ECO:0007669"/>
    <property type="project" value="TreeGrafter"/>
</dbReference>
<dbReference type="AlphaFoldDB" id="A0AAV2VU32"/>
<evidence type="ECO:0000256" key="2">
    <source>
        <dbReference type="ARBA" id="ARBA00022723"/>
    </source>
</evidence>
<dbReference type="Gene3D" id="2.20.25.160">
    <property type="match status" value="1"/>
</dbReference>
<evidence type="ECO:0000256" key="6">
    <source>
        <dbReference type="PIRSR" id="PIRSR018001-3"/>
    </source>
</evidence>
<dbReference type="Gene3D" id="3.40.630.10">
    <property type="entry name" value="Zn peptidases"/>
    <property type="match status" value="1"/>
</dbReference>
<evidence type="ECO:0000259" key="8">
    <source>
        <dbReference type="Pfam" id="PF24827"/>
    </source>
</evidence>
<evidence type="ECO:0000256" key="4">
    <source>
        <dbReference type="ARBA" id="ARBA00022833"/>
    </source>
</evidence>
<dbReference type="Pfam" id="PF24827">
    <property type="entry name" value="AstE_AspA_cat"/>
    <property type="match status" value="1"/>
</dbReference>
<dbReference type="EMBL" id="CAOF01000133">
    <property type="protein sequence ID" value="CCO47912.1"/>
    <property type="molecule type" value="Genomic_DNA"/>
</dbReference>
<evidence type="ECO:0000313" key="9">
    <source>
        <dbReference type="EMBL" id="CCO47912.1"/>
    </source>
</evidence>
<evidence type="ECO:0000256" key="1">
    <source>
        <dbReference type="ARBA" id="ARBA00006173"/>
    </source>
</evidence>
<dbReference type="Proteomes" id="UP000018211">
    <property type="component" value="Unassembled WGS sequence"/>
</dbReference>
<protein>
    <submittedName>
        <fullName evidence="9">Aspartoacylase</fullName>
        <ecNumber evidence="9">3.5.1.15</ecNumber>
    </submittedName>
</protein>
<dbReference type="GO" id="GO:0019807">
    <property type="term" value="F:aspartoacylase activity"/>
    <property type="evidence" value="ECO:0007669"/>
    <property type="project" value="UniProtKB-EC"/>
</dbReference>
<dbReference type="RefSeq" id="WP_022612567.1">
    <property type="nucleotide sequence ID" value="NZ_LK391965.1"/>
</dbReference>
<feature type="domain" description="AstE/AspA barrel-sandwich hybrid" evidence="7">
    <location>
        <begin position="204"/>
        <end position="284"/>
    </location>
</feature>
<dbReference type="HAMAP" id="MF_00704">
    <property type="entry name" value="Aspartoacylase"/>
    <property type="match status" value="1"/>
</dbReference>
<comment type="caution">
    <text evidence="9">The sequence shown here is derived from an EMBL/GenBank/DDBJ whole genome shotgun (WGS) entry which is preliminary data.</text>
</comment>
<gene>
    <name evidence="9" type="ORF">VIBNISOn1_410065</name>
</gene>
<evidence type="ECO:0000256" key="3">
    <source>
        <dbReference type="ARBA" id="ARBA00022801"/>
    </source>
</evidence>
<dbReference type="InterPro" id="IPR016708">
    <property type="entry name" value="Aspartoacylase"/>
</dbReference>
<dbReference type="InterPro" id="IPR055438">
    <property type="entry name" value="AstE_AspA_cat"/>
</dbReference>
<name>A0AAV2VU32_9VIBR</name>
<dbReference type="GO" id="GO:0046872">
    <property type="term" value="F:metal ion binding"/>
    <property type="evidence" value="ECO:0007669"/>
    <property type="project" value="UniProtKB-KW"/>
</dbReference>
<dbReference type="InterPro" id="IPR050178">
    <property type="entry name" value="AspA/AstE_fam"/>
</dbReference>
<dbReference type="PANTHER" id="PTHR15162:SF7">
    <property type="entry name" value="SUCCINYLGLUTAMATE DESUCCINYLASE"/>
    <property type="match status" value="1"/>
</dbReference>
<dbReference type="GO" id="GO:0016788">
    <property type="term" value="F:hydrolase activity, acting on ester bonds"/>
    <property type="evidence" value="ECO:0007669"/>
    <property type="project" value="InterPro"/>
</dbReference>
<dbReference type="EC" id="3.5.1.15" evidence="9"/>
<sequence length="290" mass="32604">MDKVNQVLLVSGTHGNELSGIYLHKLIKDGLYPANRDSFSFESIIANPLSMEQNCRFVDHDLNRLFSSATPEEEPDSHEVNLAKQLKDKYSERSNQLVIDLHNTTSNMGATLILLADSPFYQQMGAYVKQRMPNAYILFESQQSWDEHPYLCTLGQHGVMIEVGAQAHGSLKSDTLDLMKTMLTAVLDFVENHNLNRLPALNNYDAFYLFEEVKIPLDETGMRIATVHPTICGRDFEAVKPGEPILSTFAGGDYSWEGKHDVYPHFINESAYCKSNIAMALAKKKQVKVG</sequence>
<keyword evidence="3 9" id="KW-0378">Hydrolase</keyword>
<feature type="binding site" evidence="6">
    <location>
        <position position="14"/>
    </location>
    <ligand>
        <name>Zn(2+)</name>
        <dbReference type="ChEBI" id="CHEBI:29105"/>
    </ligand>
</feature>
<proteinExistence type="inferred from homology"/>
<dbReference type="PANTHER" id="PTHR15162">
    <property type="entry name" value="ASPARTOACYLASE"/>
    <property type="match status" value="1"/>
</dbReference>
<feature type="binding site" evidence="6">
    <location>
        <position position="102"/>
    </location>
    <ligand>
        <name>Zn(2+)</name>
        <dbReference type="ChEBI" id="CHEBI:29105"/>
    </ligand>
</feature>